<sequence>MSMKDEVKFIKDEFSNDEKLLVNFVKFERFFKKYKKIIYILIFLAIVTPIGIYIKNSIDETNLNKANNALNTYLEQNDTSSLEYLKNNNKNLYELAIYLTAKKSLSEESVSLKYLKELLEYQLAEKNADSSKLELLRKSDDFLIKDYAILNEAIVLVNKGEYAKSKELIEEINKESKAYELAIFLKHYLVTK</sequence>
<gene>
    <name evidence="2" type="ORF">AAX28_00111</name>
    <name evidence="3" type="ORF">APORC_1907</name>
</gene>
<evidence type="ECO:0000313" key="5">
    <source>
        <dbReference type="Proteomes" id="UP000322644"/>
    </source>
</evidence>
<name>A0A1C0AY51_9BACT</name>
<keyword evidence="1" id="KW-1133">Transmembrane helix</keyword>
<proteinExistence type="predicted"/>
<dbReference type="EMBL" id="LDIR01000001">
    <property type="protein sequence ID" value="OCL92579.1"/>
    <property type="molecule type" value="Genomic_DNA"/>
</dbReference>
<evidence type="ECO:0008006" key="6">
    <source>
        <dbReference type="Google" id="ProtNLM"/>
    </source>
</evidence>
<reference evidence="3 5" key="2">
    <citation type="submission" date="2019-09" db="EMBL/GenBank/DDBJ databases">
        <title>Complete genome sequencing of four Arcobacter species reveals a diverse suite of mobile elements.</title>
        <authorList>
            <person name="Miller W.G."/>
            <person name="Yee E."/>
            <person name="Bono J.L."/>
        </authorList>
    </citation>
    <scope>NUCLEOTIDE SEQUENCE [LARGE SCALE GENOMIC DNA]</scope>
    <source>
        <strain evidence="3 5">CCUG 56899</strain>
    </source>
</reference>
<dbReference type="RefSeq" id="WP_066172313.1">
    <property type="nucleotide sequence ID" value="NZ_CP036246.2"/>
</dbReference>
<reference evidence="3 5" key="3">
    <citation type="submission" date="2019-09" db="EMBL/GenBank/DDBJ databases">
        <title>Taxonomic note: a critical rebuttal of the proposed division of the genus Arcobacter into six genera, emended descriptions of Arcobacter anaerophilus and the genus Arcobacter, and an assessment of genus-level boundaries for Epsilonproteobacteria using in silico genomic comparator tools.</title>
        <authorList>
            <person name="On S.L.W."/>
            <person name="Miller W.G."/>
            <person name="Biggs P."/>
            <person name="Cornelius A."/>
            <person name="Vandamme P."/>
        </authorList>
    </citation>
    <scope>NUCLEOTIDE SEQUENCE [LARGE SCALE GENOMIC DNA]</scope>
    <source>
        <strain evidence="3 5">CCUG 56899</strain>
    </source>
</reference>
<evidence type="ECO:0000313" key="4">
    <source>
        <dbReference type="Proteomes" id="UP000093159"/>
    </source>
</evidence>
<dbReference type="EMBL" id="CP036246">
    <property type="protein sequence ID" value="QEP41462.1"/>
    <property type="molecule type" value="Genomic_DNA"/>
</dbReference>
<dbReference type="AlphaFoldDB" id="A0A1C0AY51"/>
<organism evidence="3 5">
    <name type="scientific">Arcobacter porcinus</name>
    <dbReference type="NCBI Taxonomy" id="1935204"/>
    <lineage>
        <taxon>Bacteria</taxon>
        <taxon>Pseudomonadati</taxon>
        <taxon>Campylobacterota</taxon>
        <taxon>Epsilonproteobacteria</taxon>
        <taxon>Campylobacterales</taxon>
        <taxon>Arcobacteraceae</taxon>
        <taxon>Arcobacter</taxon>
    </lineage>
</organism>
<keyword evidence="4" id="KW-1185">Reference proteome</keyword>
<dbReference type="OrthoDB" id="5334020at2"/>
<accession>A0A1C0AY51</accession>
<dbReference type="KEGG" id="apoc:APORC_1907"/>
<evidence type="ECO:0000313" key="2">
    <source>
        <dbReference type="EMBL" id="OCL92579.1"/>
    </source>
</evidence>
<evidence type="ECO:0000313" key="3">
    <source>
        <dbReference type="EMBL" id="QEP41462.1"/>
    </source>
</evidence>
<evidence type="ECO:0000256" key="1">
    <source>
        <dbReference type="SAM" id="Phobius"/>
    </source>
</evidence>
<reference evidence="2 4" key="1">
    <citation type="submission" date="2015-05" db="EMBL/GenBank/DDBJ databases">
        <authorList>
            <person name="Rovetto F."/>
            <person name="Cocolin L."/>
            <person name="Illeghems K."/>
            <person name="Van Nieuwerburgh F."/>
            <person name="Houf K."/>
        </authorList>
    </citation>
    <scope>NUCLEOTIDE SEQUENCE [LARGE SCALE GENOMIC DNA]</scope>
    <source>
        <strain evidence="2 4">117434</strain>
    </source>
</reference>
<dbReference type="Proteomes" id="UP000093159">
    <property type="component" value="Unassembled WGS sequence"/>
</dbReference>
<feature type="transmembrane region" description="Helical" evidence="1">
    <location>
        <begin position="37"/>
        <end position="54"/>
    </location>
</feature>
<protein>
    <recommendedName>
        <fullName evidence="6">Tetratricopeptide repeat-like domain-containing protein</fullName>
    </recommendedName>
</protein>
<keyword evidence="1" id="KW-0812">Transmembrane</keyword>
<dbReference type="Proteomes" id="UP000322644">
    <property type="component" value="Chromosome"/>
</dbReference>
<keyword evidence="1" id="KW-0472">Membrane</keyword>